<dbReference type="Pfam" id="PF00107">
    <property type="entry name" value="ADH_zinc_N"/>
    <property type="match status" value="1"/>
</dbReference>
<dbReference type="InterPro" id="IPR011032">
    <property type="entry name" value="GroES-like_sf"/>
</dbReference>
<dbReference type="FunFam" id="3.40.50.720:FF:000022">
    <property type="entry name" value="Cinnamyl alcohol dehydrogenase"/>
    <property type="match status" value="1"/>
</dbReference>
<dbReference type="InterPro" id="IPR013149">
    <property type="entry name" value="ADH-like_C"/>
</dbReference>
<dbReference type="OrthoDB" id="9806940at2"/>
<dbReference type="FunFam" id="3.90.180.10:FF:000018">
    <property type="entry name" value="NAD(P)-dependent alcohol dehydrogenase"/>
    <property type="match status" value="1"/>
</dbReference>
<dbReference type="PROSITE" id="PS00065">
    <property type="entry name" value="D_2_HYDROXYACID_DH_1"/>
    <property type="match status" value="1"/>
</dbReference>
<evidence type="ECO:0000256" key="8">
    <source>
        <dbReference type="RuleBase" id="RU361277"/>
    </source>
</evidence>
<evidence type="ECO:0000256" key="7">
    <source>
        <dbReference type="ARBA" id="ARBA00024074"/>
    </source>
</evidence>
<dbReference type="SUPFAM" id="SSF50129">
    <property type="entry name" value="GroES-like"/>
    <property type="match status" value="1"/>
</dbReference>
<dbReference type="Gene3D" id="3.40.50.720">
    <property type="entry name" value="NAD(P)-binding Rossmann-like Domain"/>
    <property type="match status" value="1"/>
</dbReference>
<dbReference type="SUPFAM" id="SSF51735">
    <property type="entry name" value="NAD(P)-binding Rossmann-fold domains"/>
    <property type="match status" value="1"/>
</dbReference>
<dbReference type="InterPro" id="IPR029752">
    <property type="entry name" value="D-isomer_DH_CS1"/>
</dbReference>
<organism evidence="10 11">
    <name type="scientific">Poriferisphaera corsica</name>
    <dbReference type="NCBI Taxonomy" id="2528020"/>
    <lineage>
        <taxon>Bacteria</taxon>
        <taxon>Pseudomonadati</taxon>
        <taxon>Planctomycetota</taxon>
        <taxon>Phycisphaerae</taxon>
        <taxon>Phycisphaerales</taxon>
        <taxon>Phycisphaeraceae</taxon>
        <taxon>Poriferisphaera</taxon>
    </lineage>
</organism>
<dbReference type="GO" id="GO:0008270">
    <property type="term" value="F:zinc ion binding"/>
    <property type="evidence" value="ECO:0007669"/>
    <property type="project" value="InterPro"/>
</dbReference>
<keyword evidence="11" id="KW-1185">Reference proteome</keyword>
<keyword evidence="4 8" id="KW-0862">Zinc</keyword>
<feature type="domain" description="Enoyl reductase (ER)" evidence="9">
    <location>
        <begin position="15"/>
        <end position="334"/>
    </location>
</feature>
<dbReference type="AlphaFoldDB" id="A0A517YQI1"/>
<sequence>MSKVYHGYAAMEQGGELERIEYEVGELGGDEVEVKVTHCGICHSDLAMIDNEWGNTKYPQVPGHEVVGVVSEVGAHVGHLTVGQRVGLGWQSGSCGCCEWCNAGDENLCATTSGTIVGRHGGFADYVRAEGRFVVPLPEGLDAVNASPLLCAGITAFNPFVEYGITATDRVGVVGIGGLGHLAIQFSRAYGCHVTAFSSTADKEMEARELGADGFVVSREPGNLKVLARSFDLLLVTANADLDWSLYASMLRPRGNMCFVGIPPSKLSVHVFDLISGQHCLSGSPIGSPKTIGRMFDLAVQHQIGAVTEEFAFKDVNKAIARLRENKVRYRAVLVHE</sequence>
<evidence type="ECO:0000256" key="4">
    <source>
        <dbReference type="ARBA" id="ARBA00022833"/>
    </source>
</evidence>
<dbReference type="InterPro" id="IPR036291">
    <property type="entry name" value="NAD(P)-bd_dom_sf"/>
</dbReference>
<evidence type="ECO:0000259" key="9">
    <source>
        <dbReference type="SMART" id="SM00829"/>
    </source>
</evidence>
<protein>
    <recommendedName>
        <fullName evidence="7">alcohol dehydrogenase (NADP(+))</fullName>
        <ecNumber evidence="7">1.1.1.2</ecNumber>
    </recommendedName>
</protein>
<dbReference type="CDD" id="cd05283">
    <property type="entry name" value="CAD1"/>
    <property type="match status" value="1"/>
</dbReference>
<evidence type="ECO:0000313" key="10">
    <source>
        <dbReference type="EMBL" id="QDU32474.1"/>
    </source>
</evidence>
<dbReference type="InterPro" id="IPR013154">
    <property type="entry name" value="ADH-like_N"/>
</dbReference>
<dbReference type="RefSeq" id="WP_145074116.1">
    <property type="nucleotide sequence ID" value="NZ_CP036425.1"/>
</dbReference>
<name>A0A517YQI1_9BACT</name>
<keyword evidence="6 10" id="KW-0560">Oxidoreductase</keyword>
<comment type="similarity">
    <text evidence="2 8">Belongs to the zinc-containing alcohol dehydrogenase family.</text>
</comment>
<dbReference type="Pfam" id="PF08240">
    <property type="entry name" value="ADH_N"/>
    <property type="match status" value="1"/>
</dbReference>
<evidence type="ECO:0000256" key="5">
    <source>
        <dbReference type="ARBA" id="ARBA00022857"/>
    </source>
</evidence>
<proteinExistence type="inferred from homology"/>
<comment type="cofactor">
    <cofactor evidence="1 8">
        <name>Zn(2+)</name>
        <dbReference type="ChEBI" id="CHEBI:29105"/>
    </cofactor>
</comment>
<evidence type="ECO:0000256" key="2">
    <source>
        <dbReference type="ARBA" id="ARBA00008072"/>
    </source>
</evidence>
<reference evidence="10 11" key="1">
    <citation type="submission" date="2019-02" db="EMBL/GenBank/DDBJ databases">
        <title>Deep-cultivation of Planctomycetes and their phenomic and genomic characterization uncovers novel biology.</title>
        <authorList>
            <person name="Wiegand S."/>
            <person name="Jogler M."/>
            <person name="Boedeker C."/>
            <person name="Pinto D."/>
            <person name="Vollmers J."/>
            <person name="Rivas-Marin E."/>
            <person name="Kohn T."/>
            <person name="Peeters S.H."/>
            <person name="Heuer A."/>
            <person name="Rast P."/>
            <person name="Oberbeckmann S."/>
            <person name="Bunk B."/>
            <person name="Jeske O."/>
            <person name="Meyerdierks A."/>
            <person name="Storesund J.E."/>
            <person name="Kallscheuer N."/>
            <person name="Luecker S."/>
            <person name="Lage O.M."/>
            <person name="Pohl T."/>
            <person name="Merkel B.J."/>
            <person name="Hornburger P."/>
            <person name="Mueller R.-W."/>
            <person name="Bruemmer F."/>
            <person name="Labrenz M."/>
            <person name="Spormann A.M."/>
            <person name="Op den Camp H."/>
            <person name="Overmann J."/>
            <person name="Amann R."/>
            <person name="Jetten M.S.M."/>
            <person name="Mascher T."/>
            <person name="Medema M.H."/>
            <person name="Devos D.P."/>
            <person name="Kaster A.-K."/>
            <person name="Ovreas L."/>
            <person name="Rohde M."/>
            <person name="Galperin M.Y."/>
            <person name="Jogler C."/>
        </authorList>
    </citation>
    <scope>NUCLEOTIDE SEQUENCE [LARGE SCALE GENOMIC DNA]</scope>
    <source>
        <strain evidence="10 11">KS4</strain>
    </source>
</reference>
<evidence type="ECO:0000256" key="3">
    <source>
        <dbReference type="ARBA" id="ARBA00022723"/>
    </source>
</evidence>
<keyword evidence="5" id="KW-0521">NADP</keyword>
<dbReference type="Proteomes" id="UP000317369">
    <property type="component" value="Chromosome"/>
</dbReference>
<keyword evidence="3 8" id="KW-0479">Metal-binding</keyword>
<evidence type="ECO:0000313" key="11">
    <source>
        <dbReference type="Proteomes" id="UP000317369"/>
    </source>
</evidence>
<dbReference type="EMBL" id="CP036425">
    <property type="protein sequence ID" value="QDU32474.1"/>
    <property type="molecule type" value="Genomic_DNA"/>
</dbReference>
<dbReference type="PANTHER" id="PTHR42683">
    <property type="entry name" value="ALDEHYDE REDUCTASE"/>
    <property type="match status" value="1"/>
</dbReference>
<dbReference type="InterPro" id="IPR047109">
    <property type="entry name" value="CAD-like"/>
</dbReference>
<dbReference type="KEGG" id="pcor:KS4_05060"/>
<dbReference type="GO" id="GO:0008106">
    <property type="term" value="F:alcohol dehydrogenase (NADP+) activity"/>
    <property type="evidence" value="ECO:0007669"/>
    <property type="project" value="UniProtKB-EC"/>
</dbReference>
<dbReference type="Gene3D" id="3.90.180.10">
    <property type="entry name" value="Medium-chain alcohol dehydrogenases, catalytic domain"/>
    <property type="match status" value="1"/>
</dbReference>
<dbReference type="SMART" id="SM00829">
    <property type="entry name" value="PKS_ER"/>
    <property type="match status" value="1"/>
</dbReference>
<gene>
    <name evidence="10" type="primary">ahr</name>
    <name evidence="10" type="ORF">KS4_05060</name>
</gene>
<dbReference type="InterPro" id="IPR002328">
    <property type="entry name" value="ADH_Zn_CS"/>
</dbReference>
<accession>A0A517YQI1</accession>
<dbReference type="EC" id="1.1.1.2" evidence="7"/>
<evidence type="ECO:0000256" key="6">
    <source>
        <dbReference type="ARBA" id="ARBA00023002"/>
    </source>
</evidence>
<dbReference type="PROSITE" id="PS00059">
    <property type="entry name" value="ADH_ZINC"/>
    <property type="match status" value="1"/>
</dbReference>
<dbReference type="InterPro" id="IPR020843">
    <property type="entry name" value="ER"/>
</dbReference>
<evidence type="ECO:0000256" key="1">
    <source>
        <dbReference type="ARBA" id="ARBA00001947"/>
    </source>
</evidence>